<sequence>MIHEEVILAGENKKTPQYFPVYIHLYHDGYDSHQVPYQEKLLRNIRLLRKMSEQNPSDPKWLYYLGRELCSYGEVQQAREVLENAEKHALLTRHGRTLSIQSLLYSIYSQQQDTYEQAEAVCNRMLEVEPSFPDAYYYLARIQSLRAIQLLQAARKNVIQAEESFERYRGWTEANKDIYHWKNHLLYADIMKMCGNLADAQTIYTELLSVCPDQEKNDIHKSLAFIQSQKQQLQK</sequence>
<name>A0A511V7X4_9BACL</name>
<evidence type="ECO:0000313" key="1">
    <source>
        <dbReference type="EMBL" id="GEN35034.1"/>
    </source>
</evidence>
<dbReference type="Proteomes" id="UP000321157">
    <property type="component" value="Unassembled WGS sequence"/>
</dbReference>
<evidence type="ECO:0000313" key="2">
    <source>
        <dbReference type="Proteomes" id="UP000321157"/>
    </source>
</evidence>
<dbReference type="EMBL" id="BJXX01000112">
    <property type="protein sequence ID" value="GEN35034.1"/>
    <property type="molecule type" value="Genomic_DNA"/>
</dbReference>
<dbReference type="InterPro" id="IPR011990">
    <property type="entry name" value="TPR-like_helical_dom_sf"/>
</dbReference>
<gene>
    <name evidence="1" type="ORF">ADA01nite_24940</name>
</gene>
<dbReference type="Gene3D" id="1.25.40.10">
    <property type="entry name" value="Tetratricopeptide repeat domain"/>
    <property type="match status" value="1"/>
</dbReference>
<dbReference type="OrthoDB" id="9815923at2"/>
<evidence type="ECO:0008006" key="3">
    <source>
        <dbReference type="Google" id="ProtNLM"/>
    </source>
</evidence>
<accession>A0A511V7X4</accession>
<proteinExistence type="predicted"/>
<dbReference type="AlphaFoldDB" id="A0A511V7X4"/>
<protein>
    <recommendedName>
        <fullName evidence="3">Tetratricopeptide repeat protein</fullName>
    </recommendedName>
</protein>
<comment type="caution">
    <text evidence="1">The sequence shown here is derived from an EMBL/GenBank/DDBJ whole genome shotgun (WGS) entry which is preliminary data.</text>
</comment>
<keyword evidence="2" id="KW-1185">Reference proteome</keyword>
<dbReference type="SUPFAM" id="SSF48452">
    <property type="entry name" value="TPR-like"/>
    <property type="match status" value="1"/>
</dbReference>
<reference evidence="1 2" key="1">
    <citation type="submission" date="2019-07" db="EMBL/GenBank/DDBJ databases">
        <title>Whole genome shotgun sequence of Aneurinibacillus danicus NBRC 102444.</title>
        <authorList>
            <person name="Hosoyama A."/>
            <person name="Uohara A."/>
            <person name="Ohji S."/>
            <person name="Ichikawa N."/>
        </authorList>
    </citation>
    <scope>NUCLEOTIDE SEQUENCE [LARGE SCALE GENOMIC DNA]</scope>
    <source>
        <strain evidence="1 2">NBRC 102444</strain>
    </source>
</reference>
<dbReference type="RefSeq" id="WP_146810290.1">
    <property type="nucleotide sequence ID" value="NZ_BJXX01000112.1"/>
</dbReference>
<organism evidence="1 2">
    <name type="scientific">Aneurinibacillus danicus</name>
    <dbReference type="NCBI Taxonomy" id="267746"/>
    <lineage>
        <taxon>Bacteria</taxon>
        <taxon>Bacillati</taxon>
        <taxon>Bacillota</taxon>
        <taxon>Bacilli</taxon>
        <taxon>Bacillales</taxon>
        <taxon>Paenibacillaceae</taxon>
        <taxon>Aneurinibacillus group</taxon>
        <taxon>Aneurinibacillus</taxon>
    </lineage>
</organism>